<protein>
    <submittedName>
        <fullName evidence="1">OPT oligopeptide transporter protein-domain-containing protein</fullName>
    </submittedName>
</protein>
<accession>A0ACB8U8V3</accession>
<sequence length="723" mass="81610">MEFDFDGIDDEDSPYAEVRASVSNIDDPEMPCLTLRMWVVGFVLLAIVASANMFFNFRQPAPAIAPNVIVLAAYPFGKFLAYSLPITTYRLPKWLGGKEFSLNPGPWNIKEHACVYMMANVAAGAPYAINAVVVAELDYHQGPLGYWFATLLSLSTQLTGFALAGLCRRVLVQPASMIWPADLVTCTVLNTLHAEEDESRGGITRYRFFVYVITASFFWFFLPGYLFTGLSVFSWICWIVPNNIPVNQLFGTANGMGLFPVTFDWSQISWISNPIMSPWWAGAQIFTGFVILYGIILPCLYYTNTWHLAHFPMYSNSPYDRFGNVYDVNRVLNPDRSLNTTAYEEYSPLYLPGAYAITYLVAFTLSSAVLVHTVLYWGPALVNAVKNVKIEKDDIHAKLMRSYPEVPNWWYALLFVIMAALTAVTNEVWHTGLPLWGMALSVFIPVVYMLPSGFIYATAGQPIAVNLIAQVVPGALLPGKPIANMIFKGYTIQVLNETAAFLQDLKLGHYIKVPPRTSFIVQLTSTMFATFIQVGIKEWMFAVVPDICEPLQSSSLTCPRRTVYFAASAIWGVIGPSRQFGKSSIYYPEVFATIIGVFLPIPLWYWQRKRPNSWNIYISMPVVLNSVQFTPPATGINYSSWILVCFIFQYWIRRRNFQWWSKFNYVSSAAVDIGTLLCILFLFFAIQLPRSGTIQLKWWGNTVWQKTADGKNLPLRTTPPEGF</sequence>
<proteinExistence type="predicted"/>
<comment type="caution">
    <text evidence="1">The sequence shown here is derived from an EMBL/GenBank/DDBJ whole genome shotgun (WGS) entry which is preliminary data.</text>
</comment>
<reference evidence="1" key="1">
    <citation type="journal article" date="2021" name="Environ. Microbiol.">
        <title>Gene family expansions and transcriptome signatures uncover fungal adaptations to wood decay.</title>
        <authorList>
            <person name="Hage H."/>
            <person name="Miyauchi S."/>
            <person name="Viragh M."/>
            <person name="Drula E."/>
            <person name="Min B."/>
            <person name="Chaduli D."/>
            <person name="Navarro D."/>
            <person name="Favel A."/>
            <person name="Norest M."/>
            <person name="Lesage-Meessen L."/>
            <person name="Balint B."/>
            <person name="Merenyi Z."/>
            <person name="de Eugenio L."/>
            <person name="Morin E."/>
            <person name="Martinez A.T."/>
            <person name="Baldrian P."/>
            <person name="Stursova M."/>
            <person name="Martinez M.J."/>
            <person name="Novotny C."/>
            <person name="Magnuson J.K."/>
            <person name="Spatafora J.W."/>
            <person name="Maurice S."/>
            <person name="Pangilinan J."/>
            <person name="Andreopoulos W."/>
            <person name="LaButti K."/>
            <person name="Hundley H."/>
            <person name="Na H."/>
            <person name="Kuo A."/>
            <person name="Barry K."/>
            <person name="Lipzen A."/>
            <person name="Henrissat B."/>
            <person name="Riley R."/>
            <person name="Ahrendt S."/>
            <person name="Nagy L.G."/>
            <person name="Grigoriev I.V."/>
            <person name="Martin F."/>
            <person name="Rosso M.N."/>
        </authorList>
    </citation>
    <scope>NUCLEOTIDE SEQUENCE</scope>
    <source>
        <strain evidence="1">CBS 384.51</strain>
    </source>
</reference>
<organism evidence="1 2">
    <name type="scientific">Irpex rosettiformis</name>
    <dbReference type="NCBI Taxonomy" id="378272"/>
    <lineage>
        <taxon>Eukaryota</taxon>
        <taxon>Fungi</taxon>
        <taxon>Dikarya</taxon>
        <taxon>Basidiomycota</taxon>
        <taxon>Agaricomycotina</taxon>
        <taxon>Agaricomycetes</taxon>
        <taxon>Polyporales</taxon>
        <taxon>Irpicaceae</taxon>
        <taxon>Irpex</taxon>
    </lineage>
</organism>
<evidence type="ECO:0000313" key="1">
    <source>
        <dbReference type="EMBL" id="KAI0090596.1"/>
    </source>
</evidence>
<dbReference type="EMBL" id="MU274907">
    <property type="protein sequence ID" value="KAI0090596.1"/>
    <property type="molecule type" value="Genomic_DNA"/>
</dbReference>
<name>A0ACB8U8V3_9APHY</name>
<keyword evidence="2" id="KW-1185">Reference proteome</keyword>
<dbReference type="Proteomes" id="UP001055072">
    <property type="component" value="Unassembled WGS sequence"/>
</dbReference>
<evidence type="ECO:0000313" key="2">
    <source>
        <dbReference type="Proteomes" id="UP001055072"/>
    </source>
</evidence>
<gene>
    <name evidence="1" type="ORF">BDY19DRAFT_887471</name>
</gene>